<evidence type="ECO:0000256" key="3">
    <source>
        <dbReference type="ARBA" id="ARBA00005902"/>
    </source>
</evidence>
<proteinExistence type="inferred from homology"/>
<comment type="subcellular location">
    <subcellularLocation>
        <location evidence="2">Cytoplasm</location>
    </subcellularLocation>
    <subcellularLocation>
        <location evidence="1">Nucleus</location>
    </subcellularLocation>
</comment>
<dbReference type="Gene3D" id="1.20.58.190">
    <property type="entry name" value="Translin, domain 1"/>
    <property type="match status" value="1"/>
</dbReference>
<accession>A0A0M3IM86</accession>
<keyword evidence="8" id="KW-1185">Reference proteome</keyword>
<dbReference type="Pfam" id="PF01997">
    <property type="entry name" value="Translin"/>
    <property type="match status" value="1"/>
</dbReference>
<dbReference type="GO" id="GO:0005737">
    <property type="term" value="C:cytoplasm"/>
    <property type="evidence" value="ECO:0007669"/>
    <property type="project" value="UniProtKB-SubCell"/>
</dbReference>
<keyword evidence="5" id="KW-0539">Nucleus</keyword>
<dbReference type="GO" id="GO:0046872">
    <property type="term" value="F:metal ion binding"/>
    <property type="evidence" value="ECO:0007669"/>
    <property type="project" value="UniProtKB-KW"/>
</dbReference>
<evidence type="ECO:0000256" key="1">
    <source>
        <dbReference type="ARBA" id="ARBA00004123"/>
    </source>
</evidence>
<evidence type="ECO:0000313" key="9">
    <source>
        <dbReference type="WBParaSite" id="ALUE_0001986401-mRNA-1"/>
    </source>
</evidence>
<comment type="similarity">
    <text evidence="3">Belongs to the translin family.</text>
</comment>
<name>A0A0M3IM86_ASCLU</name>
<dbReference type="GO" id="GO:0043565">
    <property type="term" value="F:sequence-specific DNA binding"/>
    <property type="evidence" value="ECO:0007669"/>
    <property type="project" value="InterPro"/>
</dbReference>
<keyword evidence="6" id="KW-0479">Metal-binding</keyword>
<protein>
    <submittedName>
        <fullName evidence="9">Translin-associated protein X</fullName>
    </submittedName>
</protein>
<dbReference type="InterPro" id="IPR016068">
    <property type="entry name" value="Translin_N"/>
</dbReference>
<dbReference type="SUPFAM" id="SSF74784">
    <property type="entry name" value="Translin"/>
    <property type="match status" value="1"/>
</dbReference>
<evidence type="ECO:0000256" key="7">
    <source>
        <dbReference type="SAM" id="MobiDB-lite"/>
    </source>
</evidence>
<evidence type="ECO:0000256" key="5">
    <source>
        <dbReference type="ARBA" id="ARBA00023242"/>
    </source>
</evidence>
<feature type="region of interest" description="Disordered" evidence="7">
    <location>
        <begin position="1"/>
        <end position="40"/>
    </location>
</feature>
<dbReference type="Proteomes" id="UP000036681">
    <property type="component" value="Unplaced"/>
</dbReference>
<evidence type="ECO:0000313" key="8">
    <source>
        <dbReference type="Proteomes" id="UP000036681"/>
    </source>
</evidence>
<dbReference type="InterPro" id="IPR002848">
    <property type="entry name" value="Translin_fam"/>
</dbReference>
<dbReference type="Gene3D" id="1.20.58.200">
    <property type="entry name" value="Translin, domain 2"/>
    <property type="match status" value="1"/>
</dbReference>
<dbReference type="InterPro" id="IPR036081">
    <property type="entry name" value="Translin_sf"/>
</dbReference>
<dbReference type="PANTHER" id="PTHR10741">
    <property type="entry name" value="TRANSLIN AND TRANSLIN ASSOCIATED PROTEIN X"/>
    <property type="match status" value="1"/>
</dbReference>
<organism evidence="8 9">
    <name type="scientific">Ascaris lumbricoides</name>
    <name type="common">Giant roundworm</name>
    <dbReference type="NCBI Taxonomy" id="6252"/>
    <lineage>
        <taxon>Eukaryota</taxon>
        <taxon>Metazoa</taxon>
        <taxon>Ecdysozoa</taxon>
        <taxon>Nematoda</taxon>
        <taxon>Chromadorea</taxon>
        <taxon>Rhabditida</taxon>
        <taxon>Spirurina</taxon>
        <taxon>Ascaridomorpha</taxon>
        <taxon>Ascaridoidea</taxon>
        <taxon>Ascarididae</taxon>
        <taxon>Ascaris</taxon>
    </lineage>
</organism>
<keyword evidence="6" id="KW-0460">Magnesium</keyword>
<dbReference type="GO" id="GO:0005634">
    <property type="term" value="C:nucleus"/>
    <property type="evidence" value="ECO:0007669"/>
    <property type="project" value="UniProtKB-SubCell"/>
</dbReference>
<evidence type="ECO:0000256" key="2">
    <source>
        <dbReference type="ARBA" id="ARBA00004496"/>
    </source>
</evidence>
<evidence type="ECO:0000256" key="6">
    <source>
        <dbReference type="PIRSR" id="PIRSR602848-1"/>
    </source>
</evidence>
<dbReference type="InterPro" id="IPR016069">
    <property type="entry name" value="Translin_C"/>
</dbReference>
<feature type="binding site" evidence="6">
    <location>
        <position position="142"/>
    </location>
    <ligand>
        <name>Mg(2+)</name>
        <dbReference type="ChEBI" id="CHEBI:18420"/>
    </ligand>
</feature>
<sequence length="315" mass="37022">MESTEQDGDRGMARCRKRLKQEANPDCTKVRSGSNGTNHINEHDREQFLCYRQEMDDRNDRYERLVKPSRDITIESKRIIFQLHRYTATKTDAEKEDLLKKVELRLSDLRQKQFFAVAKELLHLDQNLYNRAVTLGLQEYIEAWSFYTFIAKKDLLRIDQVADGLRFEKQDDEGKTIEKYFVEVSAMDYLLGLSDLGGELMRFAINQVAADHRAPNEVANFMRNLYAYYLLLDNMCYNKDYADKLRVLRASLMKVYCCFYSFQALFNEVNSIYSTFFLNLMLICVKTLNLEERIAFFSFIKLSSIAIRSHISVPI</sequence>
<reference evidence="9" key="1">
    <citation type="submission" date="2017-02" db="UniProtKB">
        <authorList>
            <consortium name="WormBaseParasite"/>
        </authorList>
    </citation>
    <scope>IDENTIFICATION</scope>
</reference>
<evidence type="ECO:0000256" key="4">
    <source>
        <dbReference type="ARBA" id="ARBA00022490"/>
    </source>
</evidence>
<feature type="binding site" evidence="6">
    <location>
        <position position="199"/>
    </location>
    <ligand>
        <name>Mg(2+)</name>
        <dbReference type="ChEBI" id="CHEBI:18420"/>
    </ligand>
</feature>
<dbReference type="WBParaSite" id="ALUE_0001986401-mRNA-1">
    <property type="protein sequence ID" value="ALUE_0001986401-mRNA-1"/>
    <property type="gene ID" value="ALUE_0001986401"/>
</dbReference>
<keyword evidence="4" id="KW-0963">Cytoplasm</keyword>
<dbReference type="AlphaFoldDB" id="A0A0M3IM86"/>
<dbReference type="CDD" id="cd14820">
    <property type="entry name" value="TRAX"/>
    <property type="match status" value="1"/>
</dbReference>